<dbReference type="RefSeq" id="WP_341412996.1">
    <property type="nucleotide sequence ID" value="NZ_JBBUTH010000011.1"/>
</dbReference>
<comment type="caution">
    <text evidence="4">The sequence shown here is derived from an EMBL/GenBank/DDBJ whole genome shotgun (WGS) entry which is preliminary data.</text>
</comment>
<dbReference type="InterPro" id="IPR018946">
    <property type="entry name" value="PhoD-like_MPP"/>
</dbReference>
<dbReference type="EMBL" id="JBBUTH010000011">
    <property type="protein sequence ID" value="MEK8053255.1"/>
    <property type="molecule type" value="Genomic_DNA"/>
</dbReference>
<dbReference type="InterPro" id="IPR029052">
    <property type="entry name" value="Metallo-depent_PP-like"/>
</dbReference>
<dbReference type="InterPro" id="IPR032093">
    <property type="entry name" value="PhoD_N"/>
</dbReference>
<dbReference type="Gene3D" id="2.60.40.380">
    <property type="entry name" value="Purple acid phosphatase-like, N-terminal"/>
    <property type="match status" value="1"/>
</dbReference>
<dbReference type="InterPro" id="IPR052900">
    <property type="entry name" value="Phospholipid_Metab_Enz"/>
</dbReference>
<keyword evidence="1" id="KW-0732">Signal</keyword>
<evidence type="ECO:0000259" key="3">
    <source>
        <dbReference type="Pfam" id="PF16655"/>
    </source>
</evidence>
<dbReference type="Pfam" id="PF16655">
    <property type="entry name" value="PhoD_N"/>
    <property type="match status" value="1"/>
</dbReference>
<evidence type="ECO:0000313" key="5">
    <source>
        <dbReference type="Proteomes" id="UP001365405"/>
    </source>
</evidence>
<dbReference type="Proteomes" id="UP001365405">
    <property type="component" value="Unassembled WGS sequence"/>
</dbReference>
<name>A0ABU9CQ15_9BURK</name>
<dbReference type="PANTHER" id="PTHR43606:SF2">
    <property type="entry name" value="ALKALINE PHOSPHATASE FAMILY PROTEIN (AFU_ORTHOLOGUE AFUA_5G03860)"/>
    <property type="match status" value="1"/>
</dbReference>
<protein>
    <submittedName>
        <fullName evidence="4">Alkaline phosphatase D family protein</fullName>
    </submittedName>
</protein>
<evidence type="ECO:0000259" key="2">
    <source>
        <dbReference type="Pfam" id="PF09423"/>
    </source>
</evidence>
<sequence length="510" mass="56138">MSPAALRRRTVLSAGLAAPLFVRHALAADVPRFTLGVASGQPRATRLVLWTRLMGIDLPPQVPVQWEIARDEAFTQIAARGTETAEAAWAHSVHAEPAGLEPDRWYFYRFTALGQRSPVGRTRTAPADDAPLAGTRLRAALASCQRWEHGRYAAWAHVAQRELDLVLFVGDYIYEYAAAPSSVRPHDLPQARTLAQYRERYALHKSDPALQAAHAALPWWLIWDDHEVVNDYAGLHAVQVGDAAFAAQRAAAYQAYWEHQPLRQAQRPVNGALPLFERAAWGPLAMLHLVDSRQHRDVQACLPITATTGAGTVNVADCAALADPARSFLGTAQERWLHEGWDHARPWNLLVQSTLMARASSAPVAPDSPGKAWTDGWDGYPAARQRLLDSLVQRRVPGPVVLGGDVHCHYAADLKTDFRDERAPTVASEFTCTSISSNGQPQLWTNRLLAANPHIRHGRSDQRGYTALTLDSRHLQAELMAVRDSADALSPVDVQARFAVDARQPGVQRA</sequence>
<gene>
    <name evidence="4" type="ORF">AACH10_23570</name>
</gene>
<feature type="domain" description="Phospholipase D N-terminal" evidence="3">
    <location>
        <begin position="35"/>
        <end position="124"/>
    </location>
</feature>
<dbReference type="CDD" id="cd07389">
    <property type="entry name" value="MPP_PhoD"/>
    <property type="match status" value="1"/>
</dbReference>
<proteinExistence type="predicted"/>
<dbReference type="Pfam" id="PF09423">
    <property type="entry name" value="PhoD"/>
    <property type="match status" value="1"/>
</dbReference>
<dbReference type="PANTHER" id="PTHR43606">
    <property type="entry name" value="PHOSPHATASE, PUTATIVE (AFU_ORTHOLOGUE AFUA_6G08710)-RELATED"/>
    <property type="match status" value="1"/>
</dbReference>
<dbReference type="SUPFAM" id="SSF56300">
    <property type="entry name" value="Metallo-dependent phosphatases"/>
    <property type="match status" value="1"/>
</dbReference>
<accession>A0ABU9CQ15</accession>
<dbReference type="Gene3D" id="3.60.21.70">
    <property type="entry name" value="PhoD-like phosphatase"/>
    <property type="match status" value="1"/>
</dbReference>
<evidence type="ECO:0000256" key="1">
    <source>
        <dbReference type="SAM" id="SignalP"/>
    </source>
</evidence>
<feature type="chain" id="PRO_5046827793" evidence="1">
    <location>
        <begin position="28"/>
        <end position="510"/>
    </location>
</feature>
<reference evidence="4 5" key="1">
    <citation type="submission" date="2024-04" db="EMBL/GenBank/DDBJ databases">
        <title>Novel species of the genus Ideonella isolated from streams.</title>
        <authorList>
            <person name="Lu H."/>
        </authorList>
    </citation>
    <scope>NUCLEOTIDE SEQUENCE [LARGE SCALE GENOMIC DNA]</scope>
    <source>
        <strain evidence="4 5">DXS22W</strain>
    </source>
</reference>
<evidence type="ECO:0000313" key="4">
    <source>
        <dbReference type="EMBL" id="MEK8053255.1"/>
    </source>
</evidence>
<keyword evidence="5" id="KW-1185">Reference proteome</keyword>
<feature type="signal peptide" evidence="1">
    <location>
        <begin position="1"/>
        <end position="27"/>
    </location>
</feature>
<feature type="domain" description="PhoD-like phosphatase metallophosphatase" evidence="2">
    <location>
        <begin position="140"/>
        <end position="479"/>
    </location>
</feature>
<dbReference type="InterPro" id="IPR038607">
    <property type="entry name" value="PhoD-like_sf"/>
</dbReference>
<organism evidence="4 5">
    <name type="scientific">Pseudaquabacterium inlustre</name>
    <dbReference type="NCBI Taxonomy" id="2984192"/>
    <lineage>
        <taxon>Bacteria</taxon>
        <taxon>Pseudomonadati</taxon>
        <taxon>Pseudomonadota</taxon>
        <taxon>Betaproteobacteria</taxon>
        <taxon>Burkholderiales</taxon>
        <taxon>Sphaerotilaceae</taxon>
        <taxon>Pseudaquabacterium</taxon>
    </lineage>
</organism>